<feature type="non-terminal residue" evidence="1">
    <location>
        <position position="1"/>
    </location>
</feature>
<dbReference type="Proteomes" id="UP001432027">
    <property type="component" value="Unassembled WGS sequence"/>
</dbReference>
<evidence type="ECO:0008006" key="3">
    <source>
        <dbReference type="Google" id="ProtNLM"/>
    </source>
</evidence>
<sequence>AITFSATPPTHLTTLQSSPLFERTTLPSTDSTPFVTPGKPFEESDGVWSAMEERTTVKTMRDFRRHPSSRLIFEYTSENIKHKPVRVEMDRAADSMRDECSEDSQCGSRLRCCRKKWCDRTLNCGTGNFCLPSCEMTKMTHLGRGTSRES</sequence>
<proteinExistence type="predicted"/>
<name>A0AAV5UAJ1_9BILA</name>
<evidence type="ECO:0000313" key="2">
    <source>
        <dbReference type="Proteomes" id="UP001432027"/>
    </source>
</evidence>
<evidence type="ECO:0000313" key="1">
    <source>
        <dbReference type="EMBL" id="GMT03383.1"/>
    </source>
</evidence>
<organism evidence="1 2">
    <name type="scientific">Pristionchus entomophagus</name>
    <dbReference type="NCBI Taxonomy" id="358040"/>
    <lineage>
        <taxon>Eukaryota</taxon>
        <taxon>Metazoa</taxon>
        <taxon>Ecdysozoa</taxon>
        <taxon>Nematoda</taxon>
        <taxon>Chromadorea</taxon>
        <taxon>Rhabditida</taxon>
        <taxon>Rhabditina</taxon>
        <taxon>Diplogasteromorpha</taxon>
        <taxon>Diplogasteroidea</taxon>
        <taxon>Neodiplogasteridae</taxon>
        <taxon>Pristionchus</taxon>
    </lineage>
</organism>
<feature type="non-terminal residue" evidence="1">
    <location>
        <position position="150"/>
    </location>
</feature>
<dbReference type="AlphaFoldDB" id="A0AAV5UAJ1"/>
<dbReference type="EMBL" id="BTSX01000006">
    <property type="protein sequence ID" value="GMT03383.1"/>
    <property type="molecule type" value="Genomic_DNA"/>
</dbReference>
<keyword evidence="2" id="KW-1185">Reference proteome</keyword>
<gene>
    <name evidence="1" type="ORF">PENTCL1PPCAC_25557</name>
</gene>
<protein>
    <recommendedName>
        <fullName evidence="3">WAP domain-containing protein</fullName>
    </recommendedName>
</protein>
<comment type="caution">
    <text evidence="1">The sequence shown here is derived from an EMBL/GenBank/DDBJ whole genome shotgun (WGS) entry which is preliminary data.</text>
</comment>
<accession>A0AAV5UAJ1</accession>
<reference evidence="1" key="1">
    <citation type="submission" date="2023-10" db="EMBL/GenBank/DDBJ databases">
        <title>Genome assembly of Pristionchus species.</title>
        <authorList>
            <person name="Yoshida K."/>
            <person name="Sommer R.J."/>
        </authorList>
    </citation>
    <scope>NUCLEOTIDE SEQUENCE</scope>
    <source>
        <strain evidence="1">RS0144</strain>
    </source>
</reference>